<dbReference type="GO" id="GO:0005737">
    <property type="term" value="C:cytoplasm"/>
    <property type="evidence" value="ECO:0007669"/>
    <property type="project" value="TreeGrafter"/>
</dbReference>
<feature type="signal peptide" evidence="5">
    <location>
        <begin position="1"/>
        <end position="23"/>
    </location>
</feature>
<feature type="domain" description="Cystatin" evidence="6">
    <location>
        <begin position="26"/>
        <end position="136"/>
    </location>
</feature>
<organism evidence="7 8">
    <name type="scientific">Geotrypetes seraphini</name>
    <name type="common">Gaboon caecilian</name>
    <name type="synonym">Caecilia seraphini</name>
    <dbReference type="NCBI Taxonomy" id="260995"/>
    <lineage>
        <taxon>Eukaryota</taxon>
        <taxon>Metazoa</taxon>
        <taxon>Chordata</taxon>
        <taxon>Craniata</taxon>
        <taxon>Vertebrata</taxon>
        <taxon>Euteleostomi</taxon>
        <taxon>Amphibia</taxon>
        <taxon>Gymnophiona</taxon>
        <taxon>Geotrypetes</taxon>
    </lineage>
</organism>
<dbReference type="CDD" id="cd00042">
    <property type="entry name" value="CY"/>
    <property type="match status" value="1"/>
</dbReference>
<evidence type="ECO:0000313" key="7">
    <source>
        <dbReference type="Proteomes" id="UP000515159"/>
    </source>
</evidence>
<dbReference type="PANTHER" id="PTHR46186:SF2">
    <property type="entry name" value="CYSTATIN"/>
    <property type="match status" value="1"/>
</dbReference>
<dbReference type="AlphaFoldDB" id="A0A6P8QFH8"/>
<keyword evidence="2" id="KW-0646">Protease inhibitor</keyword>
<evidence type="ECO:0000256" key="2">
    <source>
        <dbReference type="ARBA" id="ARBA00022690"/>
    </source>
</evidence>
<dbReference type="Pfam" id="PF00031">
    <property type="entry name" value="Cystatin"/>
    <property type="match status" value="1"/>
</dbReference>
<dbReference type="KEGG" id="gsh:117358034"/>
<accession>A0A6P8QFH8</accession>
<evidence type="ECO:0000256" key="1">
    <source>
        <dbReference type="ARBA" id="ARBA00009403"/>
    </source>
</evidence>
<dbReference type="InterPro" id="IPR018073">
    <property type="entry name" value="Prot_inh_cystat_CS"/>
</dbReference>
<keyword evidence="5" id="KW-0732">Signal</keyword>
<keyword evidence="4" id="KW-1015">Disulfide bond</keyword>
<dbReference type="GeneID" id="117358034"/>
<evidence type="ECO:0000259" key="6">
    <source>
        <dbReference type="SMART" id="SM00043"/>
    </source>
</evidence>
<gene>
    <name evidence="8" type="primary">LOC117358034</name>
</gene>
<dbReference type="SMART" id="SM00043">
    <property type="entry name" value="CY"/>
    <property type="match status" value="1"/>
</dbReference>
<evidence type="ECO:0000256" key="3">
    <source>
        <dbReference type="ARBA" id="ARBA00022704"/>
    </source>
</evidence>
<dbReference type="FunFam" id="3.10.450.10:FF:000004">
    <property type="entry name" value="Cystatin C"/>
    <property type="match status" value="1"/>
</dbReference>
<reference evidence="8" key="1">
    <citation type="submission" date="2025-08" db="UniProtKB">
        <authorList>
            <consortium name="RefSeq"/>
        </authorList>
    </citation>
    <scope>IDENTIFICATION</scope>
</reference>
<dbReference type="RefSeq" id="XP_033795339.1">
    <property type="nucleotide sequence ID" value="XM_033939448.1"/>
</dbReference>
<dbReference type="InParanoid" id="A0A6P8QFH8"/>
<evidence type="ECO:0000313" key="8">
    <source>
        <dbReference type="RefSeq" id="XP_033795339.1"/>
    </source>
</evidence>
<dbReference type="PROSITE" id="PS00287">
    <property type="entry name" value="CYSTATIN"/>
    <property type="match status" value="1"/>
</dbReference>
<dbReference type="GO" id="GO:0031982">
    <property type="term" value="C:vesicle"/>
    <property type="evidence" value="ECO:0007669"/>
    <property type="project" value="TreeGrafter"/>
</dbReference>
<dbReference type="Proteomes" id="UP000515159">
    <property type="component" value="Chromosome 3"/>
</dbReference>
<dbReference type="SUPFAM" id="SSF54403">
    <property type="entry name" value="Cystatin/monellin"/>
    <property type="match status" value="1"/>
</dbReference>
<dbReference type="OrthoDB" id="1908104at2759"/>
<dbReference type="InterPro" id="IPR046350">
    <property type="entry name" value="Cystatin_sf"/>
</dbReference>
<keyword evidence="7" id="KW-1185">Reference proteome</keyword>
<dbReference type="PANTHER" id="PTHR46186">
    <property type="entry name" value="CYSTATIN"/>
    <property type="match status" value="1"/>
</dbReference>
<dbReference type="FunCoup" id="A0A6P8QFH8">
    <property type="interactions" value="576"/>
</dbReference>
<keyword evidence="3" id="KW-0789">Thiol protease inhibitor</keyword>
<dbReference type="InterPro" id="IPR000010">
    <property type="entry name" value="Cystatin_dom"/>
</dbReference>
<feature type="chain" id="PRO_5027863099" evidence="5">
    <location>
        <begin position="24"/>
        <end position="140"/>
    </location>
</feature>
<comment type="similarity">
    <text evidence="1">Belongs to the cystatin family.</text>
</comment>
<evidence type="ECO:0000256" key="5">
    <source>
        <dbReference type="SAM" id="SignalP"/>
    </source>
</evidence>
<dbReference type="GO" id="GO:0004869">
    <property type="term" value="F:cysteine-type endopeptidase inhibitor activity"/>
    <property type="evidence" value="ECO:0007669"/>
    <property type="project" value="UniProtKB-KW"/>
</dbReference>
<protein>
    <submittedName>
        <fullName evidence="8">Cystatin-2-like</fullName>
    </submittedName>
</protein>
<name>A0A6P8QFH8_GEOSA</name>
<dbReference type="Gene3D" id="3.10.450.10">
    <property type="match status" value="1"/>
</dbReference>
<sequence length="140" mass="15725">MAALCPVFLLCAIALALAPFGRGTRLMPGGLNEASEDEEIVKKALRFAMKVYNRGSNEMYIMKAFKVIEAQKQIVSGINVYLTVEIHPTNCRKSARELTNCEFLQGSESEKVVICNFVVHSIPWLRRTNLTSNKCQRKDT</sequence>
<proteinExistence type="inferred from homology"/>
<dbReference type="GO" id="GO:0005615">
    <property type="term" value="C:extracellular space"/>
    <property type="evidence" value="ECO:0007669"/>
    <property type="project" value="TreeGrafter"/>
</dbReference>
<evidence type="ECO:0000256" key="4">
    <source>
        <dbReference type="ARBA" id="ARBA00023157"/>
    </source>
</evidence>